<keyword evidence="2" id="KW-1185">Reference proteome</keyword>
<sequence length="106" mass="11943">MLQTTWNLVNLVSSNSLLCYVTTYPNRDVFIYKEGGKELETVEKFLVRKSIKNNTHNTDGYVQVTIRNVDLDDDGVYVCAVIDKSGRIFGGDKKTTDCSLLTNTNN</sequence>
<accession>A0A443RU18</accession>
<dbReference type="EMBL" id="NCKV01038047">
    <property type="protein sequence ID" value="RWS18549.1"/>
    <property type="molecule type" value="Genomic_DNA"/>
</dbReference>
<reference evidence="1 2" key="1">
    <citation type="journal article" date="2018" name="Gigascience">
        <title>Genomes of trombidid mites reveal novel predicted allergens and laterally-transferred genes associated with secondary metabolism.</title>
        <authorList>
            <person name="Dong X."/>
            <person name="Chaisiri K."/>
            <person name="Xia D."/>
            <person name="Armstrong S.D."/>
            <person name="Fang Y."/>
            <person name="Donnelly M.J."/>
            <person name="Kadowaki T."/>
            <person name="McGarry J.W."/>
            <person name="Darby A.C."/>
            <person name="Makepeace B.L."/>
        </authorList>
    </citation>
    <scope>NUCLEOTIDE SEQUENCE [LARGE SCALE GENOMIC DNA]</scope>
    <source>
        <strain evidence="1">UoL-UT</strain>
    </source>
</reference>
<organism evidence="1 2">
    <name type="scientific">Leptotrombidium deliense</name>
    <dbReference type="NCBI Taxonomy" id="299467"/>
    <lineage>
        <taxon>Eukaryota</taxon>
        <taxon>Metazoa</taxon>
        <taxon>Ecdysozoa</taxon>
        <taxon>Arthropoda</taxon>
        <taxon>Chelicerata</taxon>
        <taxon>Arachnida</taxon>
        <taxon>Acari</taxon>
        <taxon>Acariformes</taxon>
        <taxon>Trombidiformes</taxon>
        <taxon>Prostigmata</taxon>
        <taxon>Anystina</taxon>
        <taxon>Parasitengona</taxon>
        <taxon>Trombiculoidea</taxon>
        <taxon>Trombiculidae</taxon>
        <taxon>Leptotrombidium</taxon>
    </lineage>
</organism>
<proteinExistence type="predicted"/>
<comment type="caution">
    <text evidence="1">The sequence shown here is derived from an EMBL/GenBank/DDBJ whole genome shotgun (WGS) entry which is preliminary data.</text>
</comment>
<dbReference type="AlphaFoldDB" id="A0A443RU18"/>
<evidence type="ECO:0008006" key="3">
    <source>
        <dbReference type="Google" id="ProtNLM"/>
    </source>
</evidence>
<protein>
    <recommendedName>
        <fullName evidence="3">Ig-like domain-containing protein</fullName>
    </recommendedName>
</protein>
<dbReference type="Proteomes" id="UP000288716">
    <property type="component" value="Unassembled WGS sequence"/>
</dbReference>
<dbReference type="Gene3D" id="2.60.40.10">
    <property type="entry name" value="Immunoglobulins"/>
    <property type="match status" value="1"/>
</dbReference>
<evidence type="ECO:0000313" key="1">
    <source>
        <dbReference type="EMBL" id="RWS18549.1"/>
    </source>
</evidence>
<name>A0A443RU18_9ACAR</name>
<gene>
    <name evidence="1" type="ORF">B4U80_15018</name>
</gene>
<dbReference type="InterPro" id="IPR013783">
    <property type="entry name" value="Ig-like_fold"/>
</dbReference>
<dbReference type="OrthoDB" id="8442846at2759"/>
<dbReference type="VEuPathDB" id="VectorBase:LDEU013491"/>
<dbReference type="InterPro" id="IPR036179">
    <property type="entry name" value="Ig-like_dom_sf"/>
</dbReference>
<dbReference type="SUPFAM" id="SSF48726">
    <property type="entry name" value="Immunoglobulin"/>
    <property type="match status" value="1"/>
</dbReference>
<evidence type="ECO:0000313" key="2">
    <source>
        <dbReference type="Proteomes" id="UP000288716"/>
    </source>
</evidence>